<dbReference type="RefSeq" id="WP_214622076.1">
    <property type="nucleotide sequence ID" value="NZ_JAHGAW010000003.1"/>
</dbReference>
<keyword evidence="3" id="KW-0456">Lyase</keyword>
<evidence type="ECO:0000313" key="6">
    <source>
        <dbReference type="Proteomes" id="UP001138757"/>
    </source>
</evidence>
<feature type="domain" description="HpcH/HpaI aldolase/citrate lyase" evidence="4">
    <location>
        <begin position="24"/>
        <end position="176"/>
    </location>
</feature>
<organism evidence="5 6">
    <name type="scientific">Sphingobium nicotianae</name>
    <dbReference type="NCBI Taxonomy" id="2782607"/>
    <lineage>
        <taxon>Bacteria</taxon>
        <taxon>Pseudomonadati</taxon>
        <taxon>Pseudomonadota</taxon>
        <taxon>Alphaproteobacteria</taxon>
        <taxon>Sphingomonadales</taxon>
        <taxon>Sphingomonadaceae</taxon>
        <taxon>Sphingobium</taxon>
    </lineage>
</organism>
<gene>
    <name evidence="5" type="ORF">KK488_05120</name>
</gene>
<reference evidence="5" key="1">
    <citation type="submission" date="2021-05" db="EMBL/GenBank/DDBJ databases">
        <title>Genome of Sphingobium sp. strain.</title>
        <authorList>
            <person name="Fan R."/>
        </authorList>
    </citation>
    <scope>NUCLEOTIDE SEQUENCE</scope>
    <source>
        <strain evidence="5">H33</strain>
    </source>
</reference>
<evidence type="ECO:0000313" key="5">
    <source>
        <dbReference type="EMBL" id="MBT2186323.1"/>
    </source>
</evidence>
<keyword evidence="6" id="KW-1185">Reference proteome</keyword>
<name>A0A9X1DAD4_9SPHN</name>
<dbReference type="SUPFAM" id="SSF51621">
    <property type="entry name" value="Phosphoenolpyruvate/pyruvate domain"/>
    <property type="match status" value="1"/>
</dbReference>
<dbReference type="GO" id="GO:0046872">
    <property type="term" value="F:metal ion binding"/>
    <property type="evidence" value="ECO:0007669"/>
    <property type="project" value="UniProtKB-KW"/>
</dbReference>
<dbReference type="EMBL" id="JAHGAW010000003">
    <property type="protein sequence ID" value="MBT2186323.1"/>
    <property type="molecule type" value="Genomic_DNA"/>
</dbReference>
<dbReference type="Proteomes" id="UP001138757">
    <property type="component" value="Unassembled WGS sequence"/>
</dbReference>
<dbReference type="Pfam" id="PF03328">
    <property type="entry name" value="HpcH_HpaI"/>
    <property type="match status" value="1"/>
</dbReference>
<dbReference type="InterPro" id="IPR005000">
    <property type="entry name" value="Aldolase/citrate-lyase_domain"/>
</dbReference>
<dbReference type="InterPro" id="IPR040442">
    <property type="entry name" value="Pyrv_kinase-like_dom_sf"/>
</dbReference>
<protein>
    <submittedName>
        <fullName evidence="5">Aldolase</fullName>
    </submittedName>
</protein>
<keyword evidence="2" id="KW-0479">Metal-binding</keyword>
<dbReference type="InterPro" id="IPR015813">
    <property type="entry name" value="Pyrv/PenolPyrv_kinase-like_dom"/>
</dbReference>
<evidence type="ECO:0000256" key="2">
    <source>
        <dbReference type="ARBA" id="ARBA00022723"/>
    </source>
</evidence>
<accession>A0A9X1DAD4</accession>
<evidence type="ECO:0000259" key="4">
    <source>
        <dbReference type="Pfam" id="PF03328"/>
    </source>
</evidence>
<dbReference type="Gene3D" id="3.20.20.60">
    <property type="entry name" value="Phosphoenolpyruvate-binding domains"/>
    <property type="match status" value="1"/>
</dbReference>
<evidence type="ECO:0000256" key="1">
    <source>
        <dbReference type="ARBA" id="ARBA00005568"/>
    </source>
</evidence>
<comment type="caution">
    <text evidence="5">The sequence shown here is derived from an EMBL/GenBank/DDBJ whole genome shotgun (WGS) entry which is preliminary data.</text>
</comment>
<dbReference type="PANTHER" id="PTHR30502:SF0">
    <property type="entry name" value="PHOSPHOENOLPYRUVATE CARBOXYLASE FAMILY PROTEIN"/>
    <property type="match status" value="1"/>
</dbReference>
<evidence type="ECO:0000256" key="3">
    <source>
        <dbReference type="ARBA" id="ARBA00023239"/>
    </source>
</evidence>
<dbReference type="AlphaFoldDB" id="A0A9X1DAD4"/>
<comment type="similarity">
    <text evidence="1">Belongs to the HpcH/HpaI aldolase family.</text>
</comment>
<sequence>MSDASRPNPRDFRKRLLACEPLLGTFLKTPTSHHTEILGSIGFDFVMLDEEHAPWGRRDLQAGFLAGRAFGTAGFVRISRPDAASILQVLDSGAIGIMVPHVSSAKMARNIASWARYRAGDYGKRGADDHYDFTDSLTTVIAVIEDCEALDRIDEIMAVDGIDAFFIGRGDLGLSLSNRLGPKPTVEEVTLNVFQGPSRDRDQGYRTRWMLKQVQHDAFFWECLLTTTFQPSGVDCQRLRADNH</sequence>
<dbReference type="GO" id="GO:0005737">
    <property type="term" value="C:cytoplasm"/>
    <property type="evidence" value="ECO:0007669"/>
    <property type="project" value="TreeGrafter"/>
</dbReference>
<dbReference type="InterPro" id="IPR050251">
    <property type="entry name" value="HpcH-HpaI_aldolase"/>
</dbReference>
<proteinExistence type="inferred from homology"/>
<dbReference type="PANTHER" id="PTHR30502">
    <property type="entry name" value="2-KETO-3-DEOXY-L-RHAMNONATE ALDOLASE"/>
    <property type="match status" value="1"/>
</dbReference>
<dbReference type="GO" id="GO:0016832">
    <property type="term" value="F:aldehyde-lyase activity"/>
    <property type="evidence" value="ECO:0007669"/>
    <property type="project" value="TreeGrafter"/>
</dbReference>